<keyword evidence="5" id="KW-1185">Reference proteome</keyword>
<gene>
    <name evidence="4" type="ORF">H6P81_001238</name>
</gene>
<dbReference type="SUPFAM" id="SSF56112">
    <property type="entry name" value="Protein kinase-like (PK-like)"/>
    <property type="match status" value="1"/>
</dbReference>
<keyword evidence="2" id="KW-0812">Transmembrane</keyword>
<dbReference type="Proteomes" id="UP000825729">
    <property type="component" value="Unassembled WGS sequence"/>
</dbReference>
<reference evidence="4 5" key="1">
    <citation type="submission" date="2021-07" db="EMBL/GenBank/DDBJ databases">
        <title>The Aristolochia fimbriata genome: insights into angiosperm evolution, floral development and chemical biosynthesis.</title>
        <authorList>
            <person name="Jiao Y."/>
        </authorList>
    </citation>
    <scope>NUCLEOTIDE SEQUENCE [LARGE SCALE GENOMIC DNA]</scope>
    <source>
        <strain evidence="4">IBCAS-2021</strain>
        <tissue evidence="4">Leaf</tissue>
    </source>
</reference>
<keyword evidence="2" id="KW-1133">Transmembrane helix</keyword>
<dbReference type="Gene3D" id="1.10.510.10">
    <property type="entry name" value="Transferase(Phosphotransferase) domain 1"/>
    <property type="match status" value="1"/>
</dbReference>
<evidence type="ECO:0000313" key="4">
    <source>
        <dbReference type="EMBL" id="KAG9456730.1"/>
    </source>
</evidence>
<dbReference type="Gene3D" id="3.30.200.20">
    <property type="entry name" value="Phosphorylase Kinase, domain 1"/>
    <property type="match status" value="1"/>
</dbReference>
<dbReference type="GO" id="GO:0005524">
    <property type="term" value="F:ATP binding"/>
    <property type="evidence" value="ECO:0007669"/>
    <property type="project" value="InterPro"/>
</dbReference>
<dbReference type="PANTHER" id="PTHR47209">
    <property type="entry name" value="OS06G0639500 PROTEIN"/>
    <property type="match status" value="1"/>
</dbReference>
<keyword evidence="2" id="KW-0472">Membrane</keyword>
<feature type="compositionally biased region" description="Basic residues" evidence="1">
    <location>
        <begin position="577"/>
        <end position="592"/>
    </location>
</feature>
<sequence length="626" mass="69450">MAGPICASPSPEALDYEILGGDTDQLENVVSPYNIKPWIDPAVLKLSHRIGRGPFGDVWMATHHQSTADYDEHHEVAVKMLHPLKEDQMQTFLEKFEDVFFKCRDLRGVCFLHGISILNGKICIVMKFYEGSVGDKMNHSKGGRLSLPDILRYGVDLAQGILELHSREILILNLKPFNFLLNEHDQAVIGDVGIPSLLLGMSLQKSDTIVRIGTPNYMAPEQWEPHIGGPISYETDSWGFGCGILEMFTGVRPWCGRSPEEIYRLVVKQQEKPKIPTGLPPLVENVVAGCFDYDLRNRPLMVDIYQAFTSSQNAIYGDNGWIGLESGKTTDENVGNCAYTEWFLSKDLLQVGDSVRSRKSPNSCKAENMYIPQGTVVGLDTDGFVLVRVHGIHDPLRVHSSKLERLTSGFAAGDWIRMNTADKKLSSVGIIHSIDREGRVTVGVVGSETLWKGSYSELQMAESFCVGQFVRLRGSLVNPRFLWPRKKGGGWPTGRVSQVLPNGCLIVKFPGRLTFGEDDTFLADPAEVELVSFSTCPGWVKKYQHLEDFHWSVRPLVVALGLFTALKLGILVGKNVKRSKQKQPSTPKRRKSTTASAQGEDQGLDGLNVGNPAWLPSSVANIFTPR</sequence>
<feature type="domain" description="Protein kinase" evidence="3">
    <location>
        <begin position="44"/>
        <end position="322"/>
    </location>
</feature>
<evidence type="ECO:0000256" key="1">
    <source>
        <dbReference type="SAM" id="MobiDB-lite"/>
    </source>
</evidence>
<accession>A0AAV7F8Z8</accession>
<name>A0AAV7F8Z8_ARIFI</name>
<comment type="caution">
    <text evidence="4">The sequence shown here is derived from an EMBL/GenBank/DDBJ whole genome shotgun (WGS) entry which is preliminary data.</text>
</comment>
<dbReference type="AlphaFoldDB" id="A0AAV7F8Z8"/>
<dbReference type="InterPro" id="IPR001245">
    <property type="entry name" value="Ser-Thr/Tyr_kinase_cat_dom"/>
</dbReference>
<dbReference type="InterPro" id="IPR000719">
    <property type="entry name" value="Prot_kinase_dom"/>
</dbReference>
<dbReference type="EMBL" id="JAINDJ010000002">
    <property type="protein sequence ID" value="KAG9456730.1"/>
    <property type="molecule type" value="Genomic_DNA"/>
</dbReference>
<feature type="region of interest" description="Disordered" evidence="1">
    <location>
        <begin position="577"/>
        <end position="614"/>
    </location>
</feature>
<organism evidence="4 5">
    <name type="scientific">Aristolochia fimbriata</name>
    <name type="common">White veined hardy Dutchman's pipe vine</name>
    <dbReference type="NCBI Taxonomy" id="158543"/>
    <lineage>
        <taxon>Eukaryota</taxon>
        <taxon>Viridiplantae</taxon>
        <taxon>Streptophyta</taxon>
        <taxon>Embryophyta</taxon>
        <taxon>Tracheophyta</taxon>
        <taxon>Spermatophyta</taxon>
        <taxon>Magnoliopsida</taxon>
        <taxon>Magnoliidae</taxon>
        <taxon>Piperales</taxon>
        <taxon>Aristolochiaceae</taxon>
        <taxon>Aristolochia</taxon>
    </lineage>
</organism>
<protein>
    <recommendedName>
        <fullName evidence="3">Protein kinase domain-containing protein</fullName>
    </recommendedName>
</protein>
<dbReference type="InterPro" id="IPR053293">
    <property type="entry name" value="OCM_Kinase"/>
</dbReference>
<evidence type="ECO:0000313" key="5">
    <source>
        <dbReference type="Proteomes" id="UP000825729"/>
    </source>
</evidence>
<dbReference type="InterPro" id="IPR011009">
    <property type="entry name" value="Kinase-like_dom_sf"/>
</dbReference>
<dbReference type="Pfam" id="PF07714">
    <property type="entry name" value="PK_Tyr_Ser-Thr"/>
    <property type="match status" value="1"/>
</dbReference>
<evidence type="ECO:0000256" key="2">
    <source>
        <dbReference type="SAM" id="Phobius"/>
    </source>
</evidence>
<dbReference type="PROSITE" id="PS50011">
    <property type="entry name" value="PROTEIN_KINASE_DOM"/>
    <property type="match status" value="1"/>
</dbReference>
<evidence type="ECO:0000259" key="3">
    <source>
        <dbReference type="PROSITE" id="PS50011"/>
    </source>
</evidence>
<proteinExistence type="predicted"/>
<dbReference type="GO" id="GO:0004672">
    <property type="term" value="F:protein kinase activity"/>
    <property type="evidence" value="ECO:0007669"/>
    <property type="project" value="InterPro"/>
</dbReference>
<dbReference type="PANTHER" id="PTHR47209:SF1">
    <property type="entry name" value="OS06G0639500 PROTEIN"/>
    <property type="match status" value="1"/>
</dbReference>
<feature type="transmembrane region" description="Helical" evidence="2">
    <location>
        <begin position="551"/>
        <end position="572"/>
    </location>
</feature>